<evidence type="ECO:0000256" key="2">
    <source>
        <dbReference type="SAM" id="SignalP"/>
    </source>
</evidence>
<proteinExistence type="predicted"/>
<protein>
    <submittedName>
        <fullName evidence="3">Putative conserved secreted protein fat body overexpressed</fullName>
    </submittedName>
</protein>
<dbReference type="EMBL" id="GHWJ01006840">
    <property type="protein sequence ID" value="NOV39577.1"/>
    <property type="molecule type" value="Transcribed_RNA"/>
</dbReference>
<organism evidence="3">
    <name type="scientific">Rhipicephalus microplus</name>
    <name type="common">Cattle tick</name>
    <name type="synonym">Boophilus microplus</name>
    <dbReference type="NCBI Taxonomy" id="6941"/>
    <lineage>
        <taxon>Eukaryota</taxon>
        <taxon>Metazoa</taxon>
        <taxon>Ecdysozoa</taxon>
        <taxon>Arthropoda</taxon>
        <taxon>Chelicerata</taxon>
        <taxon>Arachnida</taxon>
        <taxon>Acari</taxon>
        <taxon>Parasitiformes</taxon>
        <taxon>Ixodida</taxon>
        <taxon>Ixodoidea</taxon>
        <taxon>Ixodidae</taxon>
        <taxon>Rhipicephalinae</taxon>
        <taxon>Rhipicephalus</taxon>
        <taxon>Boophilus</taxon>
    </lineage>
</organism>
<dbReference type="VEuPathDB" id="VectorBase:LOC119174352"/>
<dbReference type="AlphaFoldDB" id="A0A6M2D2X4"/>
<sequence>MKNSAILLTVMLLSPVLKAEAKVLPGGGGLVRPGGGRLCGTQICRFGQRCVDLVVCVRAPCPRMSQCDKENKTRRKSLKNQTSYPSLLKARRLCHKMYVLWHTKVMHTEAQIRPPGKGTNPANRRKPKPVKCGDKFCQPHQRCESGLIPVPTCY</sequence>
<feature type="signal peptide" evidence="2">
    <location>
        <begin position="1"/>
        <end position="21"/>
    </location>
</feature>
<evidence type="ECO:0000256" key="1">
    <source>
        <dbReference type="SAM" id="MobiDB-lite"/>
    </source>
</evidence>
<keyword evidence="2" id="KW-0732">Signal</keyword>
<feature type="chain" id="PRO_5026939745" evidence="2">
    <location>
        <begin position="22"/>
        <end position="154"/>
    </location>
</feature>
<evidence type="ECO:0000313" key="3">
    <source>
        <dbReference type="EMBL" id="NOV39577.1"/>
    </source>
</evidence>
<reference evidence="3" key="1">
    <citation type="submission" date="2019-09" db="EMBL/GenBank/DDBJ databases">
        <title>Organ-specific transcriptomic study of the physiology of the cattle tick, Rhipicephalus microplus.</title>
        <authorList>
            <person name="Tirloni L."/>
            <person name="Braz G."/>
            <person name="Gandara A.C.P."/>
            <person name="Sabadin G.A."/>
            <person name="da Silva R.M."/>
            <person name="Guizzo M.G."/>
            <person name="Machado J.A."/>
            <person name="Costa E.P."/>
            <person name="Gomes H.F."/>
            <person name="Moraes J."/>
            <person name="Mota M.B.S."/>
            <person name="Mesquita R.D."/>
            <person name="Alvarenga P.H."/>
            <person name="Alves F."/>
            <person name="Seixas A."/>
            <person name="da Fonseca R.N."/>
            <person name="Fogaca A."/>
            <person name="Logullo C."/>
            <person name="Tanaka A."/>
            <person name="Daffre S."/>
            <person name="Termignoni C."/>
            <person name="Vaz I.S.Jr."/>
            <person name="Oliveira P.L."/>
            <person name="Ribeiro J.M."/>
        </authorList>
    </citation>
    <scope>NUCLEOTIDE SEQUENCE</scope>
    <source>
        <strain evidence="3">Porto Alegre</strain>
    </source>
</reference>
<name>A0A6M2D2X4_RHIMP</name>
<feature type="region of interest" description="Disordered" evidence="1">
    <location>
        <begin position="110"/>
        <end position="130"/>
    </location>
</feature>
<accession>A0A6M2D2X4</accession>